<sequence length="286" mass="33510">MYFNVPHRGKFLCVAQLRCLLRRLLLLRPQGGQVPDGAVQLLPHQHRQDGGSSSARSSSPTKGAQLSYMEGCTAPMRDENQLHAAVVEIIVEKDAYYEESEDEKTRKYKKSLDELTYKGENVKTYIVNFENLWKRYYKIMVGVDPILCKDENSIKLGYLRKSFRQYYPNIYERLTYAVVKEESMSVIKQIIQLSLNEKETVVPFTKRNSEEKKYNNQPYNAQPVYKRKCILCGSTEHVLYQCDMKDSFYNWKKIEKEKQLKKKTMKKVTILKPMKKALSIIIMIFN</sequence>
<accession>A0A1Y2DP86</accession>
<organism evidence="2 3">
    <name type="scientific">Neocallimastix californiae</name>
    <dbReference type="NCBI Taxonomy" id="1754190"/>
    <lineage>
        <taxon>Eukaryota</taxon>
        <taxon>Fungi</taxon>
        <taxon>Fungi incertae sedis</taxon>
        <taxon>Chytridiomycota</taxon>
        <taxon>Chytridiomycota incertae sedis</taxon>
        <taxon>Neocallimastigomycetes</taxon>
        <taxon>Neocallimastigales</taxon>
        <taxon>Neocallimastigaceae</taxon>
        <taxon>Neocallimastix</taxon>
    </lineage>
</organism>
<protein>
    <submittedName>
        <fullName evidence="2">Uncharacterized protein</fullName>
    </submittedName>
</protein>
<feature type="region of interest" description="Disordered" evidence="1">
    <location>
        <begin position="44"/>
        <end position="65"/>
    </location>
</feature>
<dbReference type="Proteomes" id="UP000193920">
    <property type="component" value="Unassembled WGS sequence"/>
</dbReference>
<reference evidence="2 3" key="1">
    <citation type="submission" date="2016-08" db="EMBL/GenBank/DDBJ databases">
        <title>A Parts List for Fungal Cellulosomes Revealed by Comparative Genomics.</title>
        <authorList>
            <consortium name="DOE Joint Genome Institute"/>
            <person name="Haitjema C.H."/>
            <person name="Gilmore S.P."/>
            <person name="Henske J.K."/>
            <person name="Solomon K.V."/>
            <person name="De Groot R."/>
            <person name="Kuo A."/>
            <person name="Mondo S.J."/>
            <person name="Salamov A.A."/>
            <person name="Labutti K."/>
            <person name="Zhao Z."/>
            <person name="Chiniquy J."/>
            <person name="Barry K."/>
            <person name="Brewer H.M."/>
            <person name="Purvine S.O."/>
            <person name="Wright A.T."/>
            <person name="Boxma B."/>
            <person name="Van Alen T."/>
            <person name="Hackstein J.H."/>
            <person name="Baker S.E."/>
            <person name="Grigoriev I.V."/>
            <person name="O'Malley M.A."/>
        </authorList>
    </citation>
    <scope>NUCLEOTIDE SEQUENCE [LARGE SCALE GENOMIC DNA]</scope>
    <source>
        <strain evidence="2 3">G1</strain>
    </source>
</reference>
<dbReference type="InterPro" id="IPR037284">
    <property type="entry name" value="SUF_FeS_clus_asmbl_SufBD_sf"/>
</dbReference>
<comment type="caution">
    <text evidence="2">The sequence shown here is derived from an EMBL/GenBank/DDBJ whole genome shotgun (WGS) entry which is preliminary data.</text>
</comment>
<proteinExistence type="predicted"/>
<dbReference type="AlphaFoldDB" id="A0A1Y2DP86"/>
<evidence type="ECO:0000313" key="3">
    <source>
        <dbReference type="Proteomes" id="UP000193920"/>
    </source>
</evidence>
<evidence type="ECO:0000313" key="2">
    <source>
        <dbReference type="EMBL" id="ORY61102.1"/>
    </source>
</evidence>
<evidence type="ECO:0000256" key="1">
    <source>
        <dbReference type="SAM" id="MobiDB-lite"/>
    </source>
</evidence>
<dbReference type="EMBL" id="MCOG01000060">
    <property type="protein sequence ID" value="ORY61102.1"/>
    <property type="molecule type" value="Genomic_DNA"/>
</dbReference>
<name>A0A1Y2DP86_9FUNG</name>
<dbReference type="OrthoDB" id="1621410at2759"/>
<gene>
    <name evidence="2" type="ORF">LY90DRAFT_505656</name>
</gene>
<keyword evidence="3" id="KW-1185">Reference proteome</keyword>
<dbReference type="SUPFAM" id="SSF101960">
    <property type="entry name" value="Stabilizer of iron transporter SufD"/>
    <property type="match status" value="1"/>
</dbReference>